<evidence type="ECO:0008006" key="3">
    <source>
        <dbReference type="Google" id="ProtNLM"/>
    </source>
</evidence>
<reference evidence="1 2" key="1">
    <citation type="submission" date="2017-12" db="EMBL/GenBank/DDBJ databases">
        <title>Phylogenetic diversity of female urinary microbiome.</title>
        <authorList>
            <person name="Thomas-White K."/>
            <person name="Wolfe A.J."/>
        </authorList>
    </citation>
    <scope>NUCLEOTIDE SEQUENCE [LARGE SCALE GENOMIC DNA]</scope>
    <source>
        <strain evidence="1 2">UMB0064</strain>
    </source>
</reference>
<dbReference type="Gene3D" id="3.90.1690.10">
    <property type="entry name" value="phage-related protein like domain"/>
    <property type="match status" value="1"/>
</dbReference>
<sequence>MPTLEKNIITPDAATGLVQGSYASVTEMLPLSAVLTDSNADNPTSVSWTPNKRRDQRMADFTAFGANLPYTRQNTQQTAMAGLLKLGVREMVGERDIAVHGATPEFLRNKLQAYLTQIGTEIAWRVESARLSTLFDAKFSVQNTVYDYGRDKAHEVSLAVAKKWNATGVDPVADILGWQNLVRKNTGVKPTVFITTSDVLDILAENPQFIAHIPNYVAKPSHIGRDDVEAILRNMCAIDSIVVLDEMYSGLGVRLPEGFTVPEKTVLLAPNLAAYELGRTVFGATAAAQSAEYGINNPNGVGLVGYVTADSVPVTYDAVGEGTVLPVLENADLTLKAVVA</sequence>
<proteinExistence type="predicted"/>
<name>A0A2I1M1L8_9BIFI</name>
<organism evidence="1 2">
    <name type="scientific">Alloscardovia omnicolens</name>
    <dbReference type="NCBI Taxonomy" id="419015"/>
    <lineage>
        <taxon>Bacteria</taxon>
        <taxon>Bacillati</taxon>
        <taxon>Actinomycetota</taxon>
        <taxon>Actinomycetes</taxon>
        <taxon>Bifidobacteriales</taxon>
        <taxon>Bifidobacteriaceae</taxon>
        <taxon>Alloscardovia</taxon>
    </lineage>
</organism>
<accession>A0A2I1M1L8</accession>
<dbReference type="RefSeq" id="WP_101541614.1">
    <property type="nucleotide sequence ID" value="NZ_PKGU01000007.1"/>
</dbReference>
<protein>
    <recommendedName>
        <fullName evidence="3">Major capsid protein E</fullName>
    </recommendedName>
</protein>
<dbReference type="Proteomes" id="UP000242263">
    <property type="component" value="Unassembled WGS sequence"/>
</dbReference>
<evidence type="ECO:0000313" key="2">
    <source>
        <dbReference type="Proteomes" id="UP000242263"/>
    </source>
</evidence>
<dbReference type="Pfam" id="PF03864">
    <property type="entry name" value="Phage_cap_E"/>
    <property type="match status" value="1"/>
</dbReference>
<dbReference type="InterPro" id="IPR053738">
    <property type="entry name" value="Lambda_capsid_assembly"/>
</dbReference>
<evidence type="ECO:0000313" key="1">
    <source>
        <dbReference type="EMBL" id="PKZ13997.1"/>
    </source>
</evidence>
<dbReference type="EMBL" id="PKGU01000007">
    <property type="protein sequence ID" value="PKZ13997.1"/>
    <property type="molecule type" value="Genomic_DNA"/>
</dbReference>
<dbReference type="AlphaFoldDB" id="A0A2I1M1L8"/>
<dbReference type="InterPro" id="IPR005564">
    <property type="entry name" value="Major_capsid_GpE"/>
</dbReference>
<comment type="caution">
    <text evidence="1">The sequence shown here is derived from an EMBL/GenBank/DDBJ whole genome shotgun (WGS) entry which is preliminary data.</text>
</comment>
<gene>
    <name evidence="1" type="ORF">CYJ32_07610</name>
</gene>